<dbReference type="InterPro" id="IPR021842">
    <property type="entry name" value="DUF3435"/>
</dbReference>
<proteinExistence type="predicted"/>
<comment type="caution">
    <text evidence="2">The sequence shown here is derived from an EMBL/GenBank/DDBJ whole genome shotgun (WGS) entry which is preliminary data.</text>
</comment>
<evidence type="ECO:0000256" key="1">
    <source>
        <dbReference type="SAM" id="SignalP"/>
    </source>
</evidence>
<evidence type="ECO:0000313" key="2">
    <source>
        <dbReference type="EMBL" id="KAL2049139.1"/>
    </source>
</evidence>
<dbReference type="Pfam" id="PF11917">
    <property type="entry name" value="DUF3435"/>
    <property type="match status" value="1"/>
</dbReference>
<dbReference type="EMBL" id="JBHFEH010000070">
    <property type="protein sequence ID" value="KAL2049139.1"/>
    <property type="molecule type" value="Genomic_DNA"/>
</dbReference>
<dbReference type="PANTHER" id="PTHR37535">
    <property type="entry name" value="FLUG DOMAIN PROTEIN"/>
    <property type="match status" value="1"/>
</dbReference>
<gene>
    <name evidence="2" type="ORF">ABVK25_010568</name>
</gene>
<organism evidence="2 3">
    <name type="scientific">Lepraria finkii</name>
    <dbReference type="NCBI Taxonomy" id="1340010"/>
    <lineage>
        <taxon>Eukaryota</taxon>
        <taxon>Fungi</taxon>
        <taxon>Dikarya</taxon>
        <taxon>Ascomycota</taxon>
        <taxon>Pezizomycotina</taxon>
        <taxon>Lecanoromycetes</taxon>
        <taxon>OSLEUM clade</taxon>
        <taxon>Lecanoromycetidae</taxon>
        <taxon>Lecanorales</taxon>
        <taxon>Lecanorineae</taxon>
        <taxon>Stereocaulaceae</taxon>
        <taxon>Lepraria</taxon>
    </lineage>
</organism>
<dbReference type="PANTHER" id="PTHR37535:SF3">
    <property type="entry name" value="FLUG DOMAIN-CONTAINING PROTEIN"/>
    <property type="match status" value="1"/>
</dbReference>
<dbReference type="Proteomes" id="UP001590951">
    <property type="component" value="Unassembled WGS sequence"/>
</dbReference>
<feature type="chain" id="PRO_5047049845" evidence="1">
    <location>
        <begin position="28"/>
        <end position="784"/>
    </location>
</feature>
<reference evidence="2 3" key="1">
    <citation type="submission" date="2024-09" db="EMBL/GenBank/DDBJ databases">
        <title>Rethinking Asexuality: The Enigmatic Case of Functional Sexual Genes in Lepraria (Stereocaulaceae).</title>
        <authorList>
            <person name="Doellman M."/>
            <person name="Sun Y."/>
            <person name="Barcenas-Pena A."/>
            <person name="Lumbsch H.T."/>
            <person name="Grewe F."/>
        </authorList>
    </citation>
    <scope>NUCLEOTIDE SEQUENCE [LARGE SCALE GENOMIC DNA]</scope>
    <source>
        <strain evidence="2 3">Grewe 0041</strain>
    </source>
</reference>
<keyword evidence="3" id="KW-1185">Reference proteome</keyword>
<evidence type="ECO:0000313" key="3">
    <source>
        <dbReference type="Proteomes" id="UP001590951"/>
    </source>
</evidence>
<accession>A0ABR4ATW8</accession>
<keyword evidence="1" id="KW-0732">Signal</keyword>
<name>A0ABR4ATW8_9LECA</name>
<feature type="signal peptide" evidence="1">
    <location>
        <begin position="1"/>
        <end position="27"/>
    </location>
</feature>
<protein>
    <submittedName>
        <fullName evidence="2">Uncharacterized protein</fullName>
    </submittedName>
</protein>
<sequence>MPFPSSFPTKSGLLPSFFLFLHPTCLPGPYCFASRPAVRLQRPLFAASNTDLHYLGALSLSIPSFRPLFLVFTLFSLSQLLRLLLDIPKKKSPEDFFQRAREKGSNINKTIVNGTIVKKHLEPKTEKNYARALGLWNGYAQNHPGAEPHDLETLKDFVREMAYGIDGIYGDPTAGEKTVLQYWKDFTAGWRRHTSLIHPETTQSVTNFIKIPLRDELGLTHRKRLRCYGTTNHFIHLGRQLWEKDWQIYDKPRIRVDMWAKIQLYVFTSARVGEYIESTCRAGSGRGLYYRDMTFGVFRNEHGKAEFAIQVVRDAKSMTLTPEKRPEHSVHKGLEPRPLFCNPVLTMLARAIADYAFRDYSTIEELLEIEPPDDEMYHLRQNESVLGKPFFQVISNREIEKADTFSRCLRELGVRAGYLRPPTIHDFRAEGLYLIDKLYSTAQRMKHGGHKDPRTFSENYQPNNAGTDLQGGYFDGKLRSIVSDRFRGLTLHRNPELLQTLPARKQYELQHTLEFATLEDKIEALAPKSKTHQAARDRREMLMTEKRKMVSEELLKCQKLQSSKLLCKADDAILMGYHRTQFHRVRRLIPERDRLASNLFLVAPIRSDEGRSVLRDMIALCQQDAEVPFRPGLEPEKCTCLMADHKLELDSKPAAERWRHIYSCYKKKLLTTGGSAELCFDCNKWILGRDEWNDHCEDHLRRPKALPIQCNPFVYGGTLACPGYCPFCLGDPALPATARMYQFLDRERWRRYIDDHVKDLDGCKPPNAHIRDQNVSRLSHPSWR</sequence>